<evidence type="ECO:0000256" key="4">
    <source>
        <dbReference type="ARBA" id="ARBA00022630"/>
    </source>
</evidence>
<evidence type="ECO:0000313" key="11">
    <source>
        <dbReference type="Proteomes" id="UP001642405"/>
    </source>
</evidence>
<evidence type="ECO:0000256" key="8">
    <source>
        <dbReference type="ARBA" id="ARBA00048933"/>
    </source>
</evidence>
<dbReference type="Gene3D" id="3.50.50.60">
    <property type="entry name" value="FAD/NAD(P)-binding domain"/>
    <property type="match status" value="1"/>
</dbReference>
<evidence type="ECO:0000256" key="7">
    <source>
        <dbReference type="ARBA" id="ARBA00023002"/>
    </source>
</evidence>
<accession>A0ABP0BRS9</accession>
<evidence type="ECO:0000256" key="1">
    <source>
        <dbReference type="ARBA" id="ARBA00001974"/>
    </source>
</evidence>
<gene>
    <name evidence="10" type="primary">ARH1</name>
    <name evidence="10" type="ORF">SCUCBS95973_004819</name>
</gene>
<keyword evidence="11" id="KW-1185">Reference proteome</keyword>
<dbReference type="InterPro" id="IPR055275">
    <property type="entry name" value="Ferredox_Rdtase"/>
</dbReference>
<name>A0ABP0BRS9_9PEZI</name>
<feature type="domain" description="FAD/NAD(P)-binding" evidence="9">
    <location>
        <begin position="101"/>
        <end position="300"/>
    </location>
</feature>
<dbReference type="InterPro" id="IPR021163">
    <property type="entry name" value="Ferredox_Rdtase_adrenod"/>
</dbReference>
<keyword evidence="4" id="KW-0285">Flavoprotein</keyword>
<sequence>MAIAADLLGDSESGALTKPAGTSSANRKNKISLACPPRNATAAAMQPLIATCGARLRSPRLLGSATAARRSNASAFAFAYALTHHKTQRRCASDASRRPLRMAVIGSGPAGFYTAYRVMAKTAARVDMYEALPVPFGLVRFGVAPDHPEVKNCQEKFEEVAQSPDFCFVGNMAVGDASSNRAAHNPHGGHVPLAALARHYDAVVFAYGASRDRKLGVPGEDLGGVYAARDFVGWYNGLPGSGGDSSRIVADLARADSDTAVVIGQGNVALDVARMLLEHVDVLRKTDMSEEALEALSRSHVTRVHVVGRRGPMQAAFTIKEVRELMKLPGVGLHGFDQATLLPPKLKDLPRAQRRLMEVVVKGSMTPLKEARKSWSLDFCLAPKQFSASDAAGDRVATATFEKTRLTDPFDSNAQVEHTGELVDVPAQLVFRSIGYRSKALADFDDLGIPFDDRRGLILNDGLGRVLRDVRSPDASMTTQPYPGFYCAGWVKRGPTGVIASTMEDAFTTADAIVGDWQSQAHFLAGSEEARAGWDGVRAEVDTAGAKVVSWADWQKIDRVEMDRGQQLGKPRSKFTRTEDMLAVLG</sequence>
<proteinExistence type="inferred from homology"/>
<dbReference type="PANTHER" id="PTHR48467">
    <property type="entry name" value="GLUTAMATE SYNTHASE 1 [NADH], CHLOROPLASTIC-LIKE"/>
    <property type="match status" value="1"/>
</dbReference>
<keyword evidence="7 10" id="KW-0560">Oxidoreductase</keyword>
<comment type="cofactor">
    <cofactor evidence="1">
        <name>FAD</name>
        <dbReference type="ChEBI" id="CHEBI:57692"/>
    </cofactor>
</comment>
<dbReference type="EC" id="1.18.1.6" evidence="3"/>
<dbReference type="InterPro" id="IPR023753">
    <property type="entry name" value="FAD/NAD-binding_dom"/>
</dbReference>
<dbReference type="GO" id="GO:0016491">
    <property type="term" value="F:oxidoreductase activity"/>
    <property type="evidence" value="ECO:0007669"/>
    <property type="project" value="UniProtKB-KW"/>
</dbReference>
<dbReference type="Gene3D" id="3.40.50.720">
    <property type="entry name" value="NAD(P)-binding Rossmann-like Domain"/>
    <property type="match status" value="1"/>
</dbReference>
<dbReference type="PRINTS" id="PR00419">
    <property type="entry name" value="ADXRDTASE"/>
</dbReference>
<reference evidence="10 11" key="1">
    <citation type="submission" date="2024-01" db="EMBL/GenBank/DDBJ databases">
        <authorList>
            <person name="Allen C."/>
            <person name="Tagirdzhanova G."/>
        </authorList>
    </citation>
    <scope>NUCLEOTIDE SEQUENCE [LARGE SCALE GENOMIC DNA]</scope>
</reference>
<keyword evidence="5" id="KW-0274">FAD</keyword>
<dbReference type="SUPFAM" id="SSF51971">
    <property type="entry name" value="Nucleotide-binding domain"/>
    <property type="match status" value="1"/>
</dbReference>
<dbReference type="InterPro" id="IPR036188">
    <property type="entry name" value="FAD/NAD-bd_sf"/>
</dbReference>
<dbReference type="PANTHER" id="PTHR48467:SF1">
    <property type="entry name" value="GLUTAMATE SYNTHASE 1 [NADH], CHLOROPLASTIC-LIKE"/>
    <property type="match status" value="1"/>
</dbReference>
<evidence type="ECO:0000256" key="5">
    <source>
        <dbReference type="ARBA" id="ARBA00022827"/>
    </source>
</evidence>
<evidence type="ECO:0000256" key="2">
    <source>
        <dbReference type="ARBA" id="ARBA00008312"/>
    </source>
</evidence>
<dbReference type="EMBL" id="CAWUHB010000025">
    <property type="protein sequence ID" value="CAK7222384.1"/>
    <property type="molecule type" value="Genomic_DNA"/>
</dbReference>
<comment type="similarity">
    <text evidence="2">Belongs to the ferredoxin--NADP reductase type 1 family.</text>
</comment>
<comment type="catalytic activity">
    <reaction evidence="8">
        <text>2 reduced [adrenodoxin] + NADP(+) + H(+) = 2 oxidized [adrenodoxin] + NADPH</text>
        <dbReference type="Rhea" id="RHEA:42312"/>
        <dbReference type="Rhea" id="RHEA-COMP:9998"/>
        <dbReference type="Rhea" id="RHEA-COMP:9999"/>
        <dbReference type="ChEBI" id="CHEBI:15378"/>
        <dbReference type="ChEBI" id="CHEBI:33737"/>
        <dbReference type="ChEBI" id="CHEBI:33738"/>
        <dbReference type="ChEBI" id="CHEBI:57783"/>
        <dbReference type="ChEBI" id="CHEBI:58349"/>
        <dbReference type="EC" id="1.18.1.6"/>
    </reaction>
</comment>
<evidence type="ECO:0000313" key="10">
    <source>
        <dbReference type="EMBL" id="CAK7222384.1"/>
    </source>
</evidence>
<dbReference type="PIRSF" id="PIRSF000362">
    <property type="entry name" value="FNR"/>
    <property type="match status" value="1"/>
</dbReference>
<comment type="caution">
    <text evidence="10">The sequence shown here is derived from an EMBL/GenBank/DDBJ whole genome shotgun (WGS) entry which is preliminary data.</text>
</comment>
<dbReference type="Pfam" id="PF07992">
    <property type="entry name" value="Pyr_redox_2"/>
    <property type="match status" value="1"/>
</dbReference>
<keyword evidence="6" id="KW-0521">NADP</keyword>
<evidence type="ECO:0000256" key="6">
    <source>
        <dbReference type="ARBA" id="ARBA00022857"/>
    </source>
</evidence>
<organism evidence="10 11">
    <name type="scientific">Sporothrix curviconia</name>
    <dbReference type="NCBI Taxonomy" id="1260050"/>
    <lineage>
        <taxon>Eukaryota</taxon>
        <taxon>Fungi</taxon>
        <taxon>Dikarya</taxon>
        <taxon>Ascomycota</taxon>
        <taxon>Pezizomycotina</taxon>
        <taxon>Sordariomycetes</taxon>
        <taxon>Sordariomycetidae</taxon>
        <taxon>Ophiostomatales</taxon>
        <taxon>Ophiostomataceae</taxon>
        <taxon>Sporothrix</taxon>
    </lineage>
</organism>
<dbReference type="Proteomes" id="UP001642405">
    <property type="component" value="Unassembled WGS sequence"/>
</dbReference>
<evidence type="ECO:0000256" key="3">
    <source>
        <dbReference type="ARBA" id="ARBA00013219"/>
    </source>
</evidence>
<protein>
    <recommendedName>
        <fullName evidence="3">adrenodoxin-NADP(+) reductase</fullName>
        <ecNumber evidence="3">1.18.1.6</ecNumber>
    </recommendedName>
</protein>
<evidence type="ECO:0000259" key="9">
    <source>
        <dbReference type="Pfam" id="PF07992"/>
    </source>
</evidence>